<accession>A0ABQ9GHI0</accession>
<proteinExistence type="predicted"/>
<evidence type="ECO:0000256" key="1">
    <source>
        <dbReference type="SAM" id="MobiDB-lite"/>
    </source>
</evidence>
<organism evidence="4 5">
    <name type="scientific">Dryococelus australis</name>
    <dbReference type="NCBI Taxonomy" id="614101"/>
    <lineage>
        <taxon>Eukaryota</taxon>
        <taxon>Metazoa</taxon>
        <taxon>Ecdysozoa</taxon>
        <taxon>Arthropoda</taxon>
        <taxon>Hexapoda</taxon>
        <taxon>Insecta</taxon>
        <taxon>Pterygota</taxon>
        <taxon>Neoptera</taxon>
        <taxon>Polyneoptera</taxon>
        <taxon>Phasmatodea</taxon>
        <taxon>Verophasmatodea</taxon>
        <taxon>Anareolatae</taxon>
        <taxon>Phasmatidae</taxon>
        <taxon>Eurycanthinae</taxon>
        <taxon>Dryococelus</taxon>
    </lineage>
</organism>
<dbReference type="CDD" id="cd14733">
    <property type="entry name" value="BACK"/>
    <property type="match status" value="1"/>
</dbReference>
<dbReference type="InterPro" id="IPR000210">
    <property type="entry name" value="BTB/POZ_dom"/>
</dbReference>
<feature type="transmembrane region" description="Helical" evidence="2">
    <location>
        <begin position="51"/>
        <end position="69"/>
    </location>
</feature>
<dbReference type="Gene3D" id="3.30.710.10">
    <property type="entry name" value="Potassium Channel Kv1.1, Chain A"/>
    <property type="match status" value="1"/>
</dbReference>
<keyword evidence="5" id="KW-1185">Reference proteome</keyword>
<feature type="region of interest" description="Disordered" evidence="1">
    <location>
        <begin position="735"/>
        <end position="755"/>
    </location>
</feature>
<feature type="domain" description="BTB" evidence="3">
    <location>
        <begin position="282"/>
        <end position="377"/>
    </location>
</feature>
<protein>
    <recommendedName>
        <fullName evidence="3">BTB domain-containing protein</fullName>
    </recommendedName>
</protein>
<dbReference type="SUPFAM" id="SSF54695">
    <property type="entry name" value="POZ domain"/>
    <property type="match status" value="1"/>
</dbReference>
<dbReference type="PANTHER" id="PTHR22667:SF0">
    <property type="entry name" value="AT01380P-RELATED"/>
    <property type="match status" value="1"/>
</dbReference>
<dbReference type="PANTHER" id="PTHR22667">
    <property type="entry name" value="AT01380P-RELATED"/>
    <property type="match status" value="1"/>
</dbReference>
<dbReference type="EMBL" id="JARBHB010000012">
    <property type="protein sequence ID" value="KAJ8871483.1"/>
    <property type="molecule type" value="Genomic_DNA"/>
</dbReference>
<dbReference type="Proteomes" id="UP001159363">
    <property type="component" value="Chromosome 11"/>
</dbReference>
<dbReference type="InterPro" id="IPR011705">
    <property type="entry name" value="BACK"/>
</dbReference>
<dbReference type="Pfam" id="PF00651">
    <property type="entry name" value="BTB"/>
    <property type="match status" value="1"/>
</dbReference>
<comment type="caution">
    <text evidence="4">The sequence shown here is derived from an EMBL/GenBank/DDBJ whole genome shotgun (WGS) entry which is preliminary data.</text>
</comment>
<feature type="compositionally biased region" description="Polar residues" evidence="1">
    <location>
        <begin position="686"/>
        <end position="700"/>
    </location>
</feature>
<feature type="region of interest" description="Disordered" evidence="1">
    <location>
        <begin position="220"/>
        <end position="250"/>
    </location>
</feature>
<feature type="region of interest" description="Disordered" evidence="1">
    <location>
        <begin position="1"/>
        <end position="20"/>
    </location>
</feature>
<keyword evidence="2" id="KW-0812">Transmembrane</keyword>
<sequence>MQQRRNAMAGLTGDPRGNPLTNGIVRHDSHMLKSETGTAGNRTHSRVHVRLCGVVQVLFVGVMWLLADWEVRRPHLLAIMICVRFGLVPAQHLLALRTAYRQPELRELVSHRNVQELLSDGLSYSALHSSTHGVVDIILASHLREPDSFPSGATPGFSNVRNVPDDAVSRWVFSGLSRYTLHPSGAPKSPRFTFIGSQDIDTCRVVDVWVAVVADFKGGEEEDMSGRSRNHSKKQAGDASSHSSRRKAEEGRQNFDWSRLSVPDKSDFVDYVHNMVVNFEEPDVRVVAGDLEFNCHAVVLRSYSGFFRETTAPAVVLPPAAASSAAFSALYDWMLASGEDASSVLNRDNIVDVLASARCLRVPDLARLCETLLADEALFAEYAAFCVMLDAGARHGLEDVRDAMLPRIRTCFLHIVATDDFIRLSAYEVSRLLSSDHIAVHGELETTNLPSRRSGFDSRRGLPRILACAKGVGRCHTSAESLKELLFPHPFHSGVASYFTSPTSCLKTSVLRAAKISPLPIQNQSLKAVFGPQTVQYTLSGKYAVVLECKGGVNGRSLRKPFDQRYRLARYPHAKIRDRHCWESHPVRLAGRRVVLFAGVMWLLADWEVRRPHLLAIMICVRFGLVPAQHLLALRTAYRQPELRELVSHRNVQELLSDGLSYSALHSSTQPGDQASVEEMARQLGCQPQQPRASLPTGSCPSSYREFAEAVEHVRPSATFRRLQQERRAMPLYQRPAGLPTDTSRSFVRGNPANPALDDTCPRQAYLTNCVVAFGLEAILTAEATDVQEVRQSQKNQTTQHGGDG</sequence>
<feature type="region of interest" description="Disordered" evidence="1">
    <location>
        <begin position="666"/>
        <end position="700"/>
    </location>
</feature>
<dbReference type="SMART" id="SM00225">
    <property type="entry name" value="BTB"/>
    <property type="match status" value="1"/>
</dbReference>
<dbReference type="Pfam" id="PF07707">
    <property type="entry name" value="BACK"/>
    <property type="match status" value="1"/>
</dbReference>
<evidence type="ECO:0000313" key="4">
    <source>
        <dbReference type="EMBL" id="KAJ8871483.1"/>
    </source>
</evidence>
<evidence type="ECO:0000256" key="2">
    <source>
        <dbReference type="SAM" id="Phobius"/>
    </source>
</evidence>
<evidence type="ECO:0000313" key="5">
    <source>
        <dbReference type="Proteomes" id="UP001159363"/>
    </source>
</evidence>
<dbReference type="CDD" id="cd18186">
    <property type="entry name" value="BTB_POZ_ZBTB_KLHL-like"/>
    <property type="match status" value="1"/>
</dbReference>
<dbReference type="InterPro" id="IPR011333">
    <property type="entry name" value="SKP1/BTB/POZ_sf"/>
</dbReference>
<reference evidence="4 5" key="1">
    <citation type="submission" date="2023-02" db="EMBL/GenBank/DDBJ databases">
        <title>LHISI_Scaffold_Assembly.</title>
        <authorList>
            <person name="Stuart O.P."/>
            <person name="Cleave R."/>
            <person name="Magrath M.J.L."/>
            <person name="Mikheyev A.S."/>
        </authorList>
    </citation>
    <scope>NUCLEOTIDE SEQUENCE [LARGE SCALE GENOMIC DNA]</scope>
    <source>
        <strain evidence="4">Daus_M_001</strain>
        <tissue evidence="4">Leg muscle</tissue>
    </source>
</reference>
<name>A0ABQ9GHI0_9NEOP</name>
<keyword evidence="2" id="KW-1133">Transmembrane helix</keyword>
<evidence type="ECO:0000259" key="3">
    <source>
        <dbReference type="SMART" id="SM00225"/>
    </source>
</evidence>
<gene>
    <name evidence="4" type="ORF">PR048_027802</name>
</gene>
<keyword evidence="2" id="KW-0472">Membrane</keyword>